<dbReference type="SUPFAM" id="SSF53335">
    <property type="entry name" value="S-adenosyl-L-methionine-dependent methyltransferases"/>
    <property type="match status" value="1"/>
</dbReference>
<proteinExistence type="predicted"/>
<accession>A0A8J7HRS6</accession>
<dbReference type="EMBL" id="JAECZC010000003">
    <property type="protein sequence ID" value="MBH8561249.1"/>
    <property type="molecule type" value="Genomic_DNA"/>
</dbReference>
<organism evidence="3 4">
    <name type="scientific">Amazonocrinis nigriterrae CENA67</name>
    <dbReference type="NCBI Taxonomy" id="2794033"/>
    <lineage>
        <taxon>Bacteria</taxon>
        <taxon>Bacillati</taxon>
        <taxon>Cyanobacteriota</taxon>
        <taxon>Cyanophyceae</taxon>
        <taxon>Nostocales</taxon>
        <taxon>Nostocaceae</taxon>
        <taxon>Amazonocrinis</taxon>
        <taxon>Amazonocrinis nigriterrae</taxon>
    </lineage>
</organism>
<evidence type="ECO:0000259" key="2">
    <source>
        <dbReference type="Pfam" id="PF05430"/>
    </source>
</evidence>
<feature type="domain" description="MnmC-like methyltransferase" evidence="2">
    <location>
        <begin position="107"/>
        <end position="226"/>
    </location>
</feature>
<gene>
    <name evidence="3" type="ORF">I8748_03495</name>
</gene>
<dbReference type="Pfam" id="PF05430">
    <property type="entry name" value="Methyltransf_30"/>
    <property type="match status" value="1"/>
</dbReference>
<dbReference type="PANTHER" id="PTHR39963">
    <property type="entry name" value="SLL0983 PROTEIN"/>
    <property type="match status" value="1"/>
</dbReference>
<dbReference type="InterPro" id="IPR008471">
    <property type="entry name" value="MnmC-like_methylTransf"/>
</dbReference>
<sequence>MSDLNNFQPQLTADGSFTFFSQEFSESFHSHFGAKQESYFKFVAPTQLAQVAQKPVLRLLDICYGLGYNTAAALETIWAINPNCHVELIALELNPSVPQAAIAHNLFDNWNYQYIAILSQLAFKQQFQTDHLNAKLLIGDARTSIQLVHQLGFQADAIFLDPFSPPQCPQLWTVEFIKLVSQCLHPDGILATYSCAAAVRTALLLAGLIIGSTPPVGRRSPGTVAAYRGDGEIGRGINKSMFFLPSPLAPSSPDRLLPLSQEENEHLLTRAAIPYRDPQLNDPAHVIVMRRRQEQETSSLEPTSRWRKRWLSVNQDNKYMETDSNTNFPKESDRSKPANPNEI</sequence>
<comment type="caution">
    <text evidence="3">The sequence shown here is derived from an EMBL/GenBank/DDBJ whole genome shotgun (WGS) entry which is preliminary data.</text>
</comment>
<dbReference type="Gene3D" id="3.40.50.150">
    <property type="entry name" value="Vaccinia Virus protein VP39"/>
    <property type="match status" value="1"/>
</dbReference>
<evidence type="ECO:0000313" key="4">
    <source>
        <dbReference type="Proteomes" id="UP000632766"/>
    </source>
</evidence>
<feature type="compositionally biased region" description="Polar residues" evidence="1">
    <location>
        <begin position="312"/>
        <end position="329"/>
    </location>
</feature>
<dbReference type="GO" id="GO:0016645">
    <property type="term" value="F:oxidoreductase activity, acting on the CH-NH group of donors"/>
    <property type="evidence" value="ECO:0007669"/>
    <property type="project" value="InterPro"/>
</dbReference>
<evidence type="ECO:0000313" key="3">
    <source>
        <dbReference type="EMBL" id="MBH8561249.1"/>
    </source>
</evidence>
<feature type="region of interest" description="Disordered" evidence="1">
    <location>
        <begin position="312"/>
        <end position="343"/>
    </location>
</feature>
<dbReference type="InterPro" id="IPR029063">
    <property type="entry name" value="SAM-dependent_MTases_sf"/>
</dbReference>
<name>A0A8J7HRS6_9NOST</name>
<dbReference type="PANTHER" id="PTHR39963:SF1">
    <property type="entry name" value="MNMC-LIKE METHYLTRANSFERASE DOMAIN-CONTAINING PROTEIN"/>
    <property type="match status" value="1"/>
</dbReference>
<dbReference type="AlphaFoldDB" id="A0A8J7HRS6"/>
<dbReference type="Proteomes" id="UP000632766">
    <property type="component" value="Unassembled WGS sequence"/>
</dbReference>
<keyword evidence="4" id="KW-1185">Reference proteome</keyword>
<protein>
    <submittedName>
        <fullName evidence="3">tRNA (5-methylaminomethyl-2-thiouridine)(34)-methyltransferase MnmD</fullName>
    </submittedName>
</protein>
<evidence type="ECO:0000256" key="1">
    <source>
        <dbReference type="SAM" id="MobiDB-lite"/>
    </source>
</evidence>
<reference evidence="3 4" key="1">
    <citation type="journal article" date="2021" name="Int. J. Syst. Evol. Microbiol.">
        <title>Amazonocrinis nigriterrae gen. nov., sp. nov., Atlanticothrix silvestris gen. nov., sp. nov. and Dendronalium phyllosphericum gen. nov., sp. nov., nostocacean cyanobacteria from Brazilian environments.</title>
        <authorList>
            <person name="Alvarenga D.O."/>
            <person name="Andreote A.P.D."/>
            <person name="Branco L.H.Z."/>
            <person name="Delbaje E."/>
            <person name="Cruz R.B."/>
            <person name="Varani A.M."/>
            <person name="Fiore M.F."/>
        </authorList>
    </citation>
    <scope>NUCLEOTIDE SEQUENCE [LARGE SCALE GENOMIC DNA]</scope>
    <source>
        <strain evidence="3 4">CENA67</strain>
    </source>
</reference>
<dbReference type="RefSeq" id="WP_198123278.1">
    <property type="nucleotide sequence ID" value="NZ_JAECZC010000003.1"/>
</dbReference>